<dbReference type="eggNOG" id="COG5479">
    <property type="taxonomic scope" value="Bacteria"/>
</dbReference>
<organism evidence="1 2">
    <name type="scientific">Corynebacterium vitaeruminis DSM 20294</name>
    <dbReference type="NCBI Taxonomy" id="1224164"/>
    <lineage>
        <taxon>Bacteria</taxon>
        <taxon>Bacillati</taxon>
        <taxon>Actinomycetota</taxon>
        <taxon>Actinomycetes</taxon>
        <taxon>Mycobacteriales</taxon>
        <taxon>Corynebacteriaceae</taxon>
        <taxon>Corynebacterium</taxon>
    </lineage>
</organism>
<dbReference type="KEGG" id="cvt:B843_04235"/>
<sequence>MIVAAAIRHNESDYIDCSGLGLDANDERVRVTSIYTDPSDPTSEPVAGVSLRQQAGTGRSASYYNVYARGIDTSRPVGIVYRLHGDGAEEYYEPGGVIACSAALAAAENKILVVPLSPDHRGEVTWWENIPRSISFLKSVDQAINYSFDLDPSDKWWTGYSGGAELLSYGLIPEEPTLAGRGALMMGGGGANSDQETSATDEQKENLKLVWATGIEDDGTDPESTFDAKSAATKGSYKFKELGFKQVDLQLIEGKNHFDLPELSLLDQFLN</sequence>
<dbReference type="HOGENOM" id="CLU_057660_0_0_11"/>
<accession>W5XYY3</accession>
<gene>
    <name evidence="1" type="ORF">B843_04235</name>
</gene>
<keyword evidence="2" id="KW-1185">Reference proteome</keyword>
<dbReference type="PATRIC" id="fig|1224164.3.peg.842"/>
<dbReference type="STRING" id="1224164.B843_04235"/>
<dbReference type="Gene3D" id="3.40.50.1820">
    <property type="entry name" value="alpha/beta hydrolase"/>
    <property type="match status" value="1"/>
</dbReference>
<name>W5XYY3_9CORY</name>
<dbReference type="Proteomes" id="UP000019222">
    <property type="component" value="Chromosome"/>
</dbReference>
<evidence type="ECO:0000313" key="2">
    <source>
        <dbReference type="Proteomes" id="UP000019222"/>
    </source>
</evidence>
<evidence type="ECO:0000313" key="1">
    <source>
        <dbReference type="EMBL" id="AHI22236.1"/>
    </source>
</evidence>
<dbReference type="AlphaFoldDB" id="W5XYY3"/>
<dbReference type="InterPro" id="IPR029058">
    <property type="entry name" value="AB_hydrolase_fold"/>
</dbReference>
<dbReference type="EMBL" id="CP004353">
    <property type="protein sequence ID" value="AHI22236.1"/>
    <property type="molecule type" value="Genomic_DNA"/>
</dbReference>
<proteinExistence type="predicted"/>
<protein>
    <submittedName>
        <fullName evidence="1">Uncharacterized protein</fullName>
    </submittedName>
</protein>
<reference evidence="1 2" key="1">
    <citation type="submission" date="2013-02" db="EMBL/GenBank/DDBJ databases">
        <title>The complete genome sequence of Corynebacterium vitaeruminis DSM 20294.</title>
        <authorList>
            <person name="Ruckert C."/>
            <person name="Albersmeier A."/>
            <person name="Kalinowski J."/>
        </authorList>
    </citation>
    <scope>NUCLEOTIDE SEQUENCE [LARGE SCALE GENOMIC DNA]</scope>
    <source>
        <strain evidence="2">ATCC 10234</strain>
    </source>
</reference>